<organism evidence="3">
    <name type="scientific">Gongylonema pulchrum</name>
    <dbReference type="NCBI Taxonomy" id="637853"/>
    <lineage>
        <taxon>Eukaryota</taxon>
        <taxon>Metazoa</taxon>
        <taxon>Ecdysozoa</taxon>
        <taxon>Nematoda</taxon>
        <taxon>Chromadorea</taxon>
        <taxon>Rhabditida</taxon>
        <taxon>Spirurina</taxon>
        <taxon>Spiruromorpha</taxon>
        <taxon>Spiruroidea</taxon>
        <taxon>Gongylonematidae</taxon>
        <taxon>Gongylonema</taxon>
    </lineage>
</organism>
<feature type="domain" description="RPN1 N-terminal" evidence="2">
    <location>
        <begin position="3"/>
        <end position="65"/>
    </location>
</feature>
<proteinExistence type="predicted"/>
<dbReference type="GO" id="GO:0008540">
    <property type="term" value="C:proteasome regulatory particle, base subcomplex"/>
    <property type="evidence" value="ECO:0007669"/>
    <property type="project" value="TreeGrafter"/>
</dbReference>
<dbReference type="GO" id="GO:0005634">
    <property type="term" value="C:nucleus"/>
    <property type="evidence" value="ECO:0007669"/>
    <property type="project" value="TreeGrafter"/>
</dbReference>
<dbReference type="GO" id="GO:0043161">
    <property type="term" value="P:proteasome-mediated ubiquitin-dependent protein catabolic process"/>
    <property type="evidence" value="ECO:0007669"/>
    <property type="project" value="TreeGrafter"/>
</dbReference>
<dbReference type="Pfam" id="PF17781">
    <property type="entry name" value="RPN1_RPN2_N"/>
    <property type="match status" value="1"/>
</dbReference>
<dbReference type="AlphaFoldDB" id="A0A183ENQ3"/>
<dbReference type="Gene3D" id="1.25.10.10">
    <property type="entry name" value="Leucine-rich Repeat Variant"/>
    <property type="match status" value="1"/>
</dbReference>
<evidence type="ECO:0000256" key="1">
    <source>
        <dbReference type="ARBA" id="ARBA00022737"/>
    </source>
</evidence>
<name>A0A183ENQ3_9BILA</name>
<protein>
    <submittedName>
        <fullName evidence="3">RPN1_RPN2_N domain-containing protein</fullName>
    </submittedName>
</protein>
<keyword evidence="1" id="KW-0677">Repeat</keyword>
<reference evidence="3" key="1">
    <citation type="submission" date="2016-06" db="UniProtKB">
        <authorList>
            <consortium name="WormBaseParasite"/>
        </authorList>
    </citation>
    <scope>IDENTIFICATION</scope>
</reference>
<accession>A0A183ENQ3</accession>
<dbReference type="WBParaSite" id="GPUH_0002262101-mRNA-1">
    <property type="protein sequence ID" value="GPUH_0002262101-mRNA-1"/>
    <property type="gene ID" value="GPUH_0002262101"/>
</dbReference>
<dbReference type="PANTHER" id="PTHR10943">
    <property type="entry name" value="26S PROTEASOME NON-ATPASE REGULATORY SUBUNIT"/>
    <property type="match status" value="1"/>
</dbReference>
<evidence type="ECO:0000313" key="3">
    <source>
        <dbReference type="WBParaSite" id="GPUH_0002262101-mRNA-1"/>
    </source>
</evidence>
<dbReference type="InterPro" id="IPR011989">
    <property type="entry name" value="ARM-like"/>
</dbReference>
<dbReference type="PANTHER" id="PTHR10943:SF1">
    <property type="entry name" value="26S PROTEASOME NON-ATPASE REGULATORY SUBUNIT 2"/>
    <property type="match status" value="1"/>
</dbReference>
<sequence>LEQKQMAILLGRHQIFLDLEGVPKAEKLIELNSNTHLHTYFHSLARELDIMEPKTPEAIYKSHLEQSRPFAGSSAPDSARSNLAAAFVNGFVNRMLSAAASQGLVWRWDIDSGLSQCDRFLYVNDDYIKVIFLLSYYKVQSKCMLLLVPRMNVSMKGKEPLWVLA</sequence>
<dbReference type="InterPro" id="IPR040892">
    <property type="entry name" value="RPN1_N"/>
</dbReference>
<dbReference type="GO" id="GO:0034515">
    <property type="term" value="C:proteasome storage granule"/>
    <property type="evidence" value="ECO:0007669"/>
    <property type="project" value="TreeGrafter"/>
</dbReference>
<evidence type="ECO:0000259" key="2">
    <source>
        <dbReference type="Pfam" id="PF17781"/>
    </source>
</evidence>